<dbReference type="CDD" id="cd09531">
    <property type="entry name" value="SAM_CS047"/>
    <property type="match status" value="1"/>
</dbReference>
<name>A0A3B3YS41_9TELE</name>
<accession>A0A3B3YS41</accession>
<feature type="region of interest" description="Disordered" evidence="1">
    <location>
        <begin position="132"/>
        <end position="160"/>
    </location>
</feature>
<evidence type="ECO:0000259" key="2">
    <source>
        <dbReference type="Pfam" id="PF17740"/>
    </source>
</evidence>
<feature type="compositionally biased region" description="Acidic residues" evidence="1">
    <location>
        <begin position="239"/>
        <end position="248"/>
    </location>
</feature>
<dbReference type="InterPro" id="IPR041477">
    <property type="entry name" value="DUF5577"/>
</dbReference>
<reference evidence="3" key="2">
    <citation type="submission" date="2025-09" db="UniProtKB">
        <authorList>
            <consortium name="Ensembl"/>
        </authorList>
    </citation>
    <scope>IDENTIFICATION</scope>
</reference>
<dbReference type="Pfam" id="PF18017">
    <property type="entry name" value="SAM_4"/>
    <property type="match status" value="1"/>
</dbReference>
<dbReference type="PANTHER" id="PTHR21359">
    <property type="entry name" value="DUF5577 DOMAIN-CONTAINING PROTEIN"/>
    <property type="match status" value="1"/>
</dbReference>
<feature type="compositionally biased region" description="Polar residues" evidence="1">
    <location>
        <begin position="204"/>
        <end position="213"/>
    </location>
</feature>
<proteinExistence type="predicted"/>
<evidence type="ECO:0000313" key="3">
    <source>
        <dbReference type="Ensembl" id="ENSPMEP00000030079.1"/>
    </source>
</evidence>
<evidence type="ECO:0000313" key="4">
    <source>
        <dbReference type="Proteomes" id="UP000261480"/>
    </source>
</evidence>
<dbReference type="Gene3D" id="1.10.150.50">
    <property type="entry name" value="Transcription Factor, Ets-1"/>
    <property type="match status" value="1"/>
</dbReference>
<dbReference type="InterPro" id="IPR039161">
    <property type="entry name" value="C19orf47-like"/>
</dbReference>
<dbReference type="Pfam" id="PF17740">
    <property type="entry name" value="DUF5577"/>
    <property type="match status" value="1"/>
</dbReference>
<feature type="compositionally biased region" description="Low complexity" evidence="1">
    <location>
        <begin position="348"/>
        <end position="361"/>
    </location>
</feature>
<feature type="compositionally biased region" description="Polar residues" evidence="1">
    <location>
        <begin position="132"/>
        <end position="142"/>
    </location>
</feature>
<dbReference type="Ensembl" id="ENSPMET00000032395.1">
    <property type="protein sequence ID" value="ENSPMEP00000030079.1"/>
    <property type="gene ID" value="ENSPMEG00000016329.1"/>
</dbReference>
<keyword evidence="4" id="KW-1185">Reference proteome</keyword>
<sequence length="389" mass="41193">MATVTTATSEWIQFFKDAGIPAGLAVTYAVSFVDHRIQKNMLMDLSKDIMMDLGITVIGDIIAILKHAKQVHRQDMCKMAAEAITSGQTSVQAELRRTAKTPATRMIANALSHDSPPATPVRRPIDNRLSVTVSNSQANKNSKPADEGKPAAKRRRVTAEMEGKYIINMPKGTTPRTRRILAQQAKKGLKRTSVFERLGAESMADTTTSNSKPTGVFSRLDKGDESGETPKPGDTDANMGEDDEDTDGEGSVLQYAGVLKRPAPSKKKAPASKTPPTTLRRLGGKFKLLPSDAPTSSSTSPPNGLPPAKISVLQRLGKPPATGAAATPASADTQDNRVTSTRSRALEKSTTASSKVSSSNSPGGGGESAGAKMDVKAVSVFKRLGSKKP</sequence>
<dbReference type="InterPro" id="IPR040772">
    <property type="entry name" value="C19orf47_SAM"/>
</dbReference>
<dbReference type="GO" id="GO:0005634">
    <property type="term" value="C:nucleus"/>
    <property type="evidence" value="ECO:0007669"/>
    <property type="project" value="TreeGrafter"/>
</dbReference>
<protein>
    <recommendedName>
        <fullName evidence="2">DUF5577 domain-containing protein</fullName>
    </recommendedName>
</protein>
<evidence type="ECO:0000256" key="1">
    <source>
        <dbReference type="SAM" id="MobiDB-lite"/>
    </source>
</evidence>
<organism evidence="3 4">
    <name type="scientific">Poecilia mexicana</name>
    <dbReference type="NCBI Taxonomy" id="48701"/>
    <lineage>
        <taxon>Eukaryota</taxon>
        <taxon>Metazoa</taxon>
        <taxon>Chordata</taxon>
        <taxon>Craniata</taxon>
        <taxon>Vertebrata</taxon>
        <taxon>Euteleostomi</taxon>
        <taxon>Actinopterygii</taxon>
        <taxon>Neopterygii</taxon>
        <taxon>Teleostei</taxon>
        <taxon>Neoteleostei</taxon>
        <taxon>Acanthomorphata</taxon>
        <taxon>Ovalentaria</taxon>
        <taxon>Atherinomorphae</taxon>
        <taxon>Cyprinodontiformes</taxon>
        <taxon>Poeciliidae</taxon>
        <taxon>Poeciliinae</taxon>
        <taxon>Poecilia</taxon>
    </lineage>
</organism>
<dbReference type="PANTHER" id="PTHR21359:SF1">
    <property type="entry name" value="DUF5577 DOMAIN-CONTAINING PROTEIN"/>
    <property type="match status" value="1"/>
</dbReference>
<dbReference type="InterPro" id="IPR013761">
    <property type="entry name" value="SAM/pointed_sf"/>
</dbReference>
<dbReference type="SUPFAM" id="SSF47769">
    <property type="entry name" value="SAM/Pointed domain"/>
    <property type="match status" value="1"/>
</dbReference>
<dbReference type="AlphaFoldDB" id="A0A3B3YS41"/>
<feature type="compositionally biased region" description="Low complexity" evidence="1">
    <location>
        <begin position="288"/>
        <end position="302"/>
    </location>
</feature>
<feature type="compositionally biased region" description="Low complexity" evidence="1">
    <location>
        <begin position="319"/>
        <end position="333"/>
    </location>
</feature>
<dbReference type="Proteomes" id="UP000261480">
    <property type="component" value="Unplaced"/>
</dbReference>
<reference evidence="3" key="1">
    <citation type="submission" date="2025-08" db="UniProtKB">
        <authorList>
            <consortium name="Ensembl"/>
        </authorList>
    </citation>
    <scope>IDENTIFICATION</scope>
</reference>
<feature type="domain" description="DUF5577" evidence="2">
    <location>
        <begin position="94"/>
        <end position="385"/>
    </location>
</feature>
<feature type="region of interest" description="Disordered" evidence="1">
    <location>
        <begin position="200"/>
        <end position="374"/>
    </location>
</feature>